<dbReference type="Gene3D" id="1.25.40.20">
    <property type="entry name" value="Ankyrin repeat-containing domain"/>
    <property type="match status" value="1"/>
</dbReference>
<evidence type="ECO:0000256" key="1">
    <source>
        <dbReference type="SAM" id="MobiDB-lite"/>
    </source>
</evidence>
<keyword evidence="2" id="KW-0812">Transmembrane</keyword>
<dbReference type="SMART" id="SM00248">
    <property type="entry name" value="ANK"/>
    <property type="match status" value="2"/>
</dbReference>
<feature type="region of interest" description="Disordered" evidence="1">
    <location>
        <begin position="323"/>
        <end position="356"/>
    </location>
</feature>
<proteinExistence type="predicted"/>
<evidence type="ECO:0000313" key="4">
    <source>
        <dbReference type="EMBL" id="KAJ0399387.1"/>
    </source>
</evidence>
<dbReference type="GO" id="GO:0045047">
    <property type="term" value="P:protein targeting to ER"/>
    <property type="evidence" value="ECO:0007669"/>
    <property type="project" value="InterPro"/>
</dbReference>
<gene>
    <name evidence="4" type="ORF">P43SY_008145</name>
</gene>
<dbReference type="PANTHER" id="PTHR28112">
    <property type="entry name" value="SRP-INDEPENDENT TARGETING PROTEIN 3"/>
    <property type="match status" value="1"/>
</dbReference>
<evidence type="ECO:0000256" key="2">
    <source>
        <dbReference type="SAM" id="Phobius"/>
    </source>
</evidence>
<feature type="compositionally biased region" description="Low complexity" evidence="1">
    <location>
        <begin position="346"/>
        <end position="356"/>
    </location>
</feature>
<feature type="region of interest" description="Disordered" evidence="1">
    <location>
        <begin position="162"/>
        <end position="183"/>
    </location>
</feature>
<dbReference type="PANTHER" id="PTHR28112:SF1">
    <property type="entry name" value="SRP-INDEPENDENT TARGETING PROTEIN 3"/>
    <property type="match status" value="1"/>
</dbReference>
<keyword evidence="2" id="KW-0472">Membrane</keyword>
<dbReference type="InterPro" id="IPR012098">
    <property type="entry name" value="SND3_fun"/>
</dbReference>
<sequence length="356" mass="38970">MTQKQSPSRMMIMLPLLFLMNKVDFENPMILNSARVAFFVCQIVSLLTYLYIKKKVEEKNDQRKILIPGISSPFDPNPNYSQMTETTYAAHELAKVNEFIKQTLIGAVIAMVIHFKMGVNHVVLIQSVMTPLNLYDNVLVQAFIFGKRDGRIWNEKFEGEPLEAAPTDGEDKQAGDKKEKTKKAAKKTVSASEAISQAFDAGVDADFDGLWNAIKGDVNAKTSESGWTALMVACGSPVDTDDFIRKVVAAGADATAADDEGWTALHWSAFHGRPEAAEALLEALSPSKRELLLTKKASDGKTALEVAQGEDNADVVEVIEKFSGSAKTSSDDETELRRRKPATNASTTTTSVDDVD</sequence>
<dbReference type="Proteomes" id="UP001209570">
    <property type="component" value="Unassembled WGS sequence"/>
</dbReference>
<feature type="chain" id="PRO_5042293991" evidence="3">
    <location>
        <begin position="26"/>
        <end position="356"/>
    </location>
</feature>
<accession>A0AAD5LFR1</accession>
<evidence type="ECO:0000256" key="3">
    <source>
        <dbReference type="SAM" id="SignalP"/>
    </source>
</evidence>
<feature type="compositionally biased region" description="Basic and acidic residues" evidence="1">
    <location>
        <begin position="169"/>
        <end position="179"/>
    </location>
</feature>
<dbReference type="GO" id="GO:0005739">
    <property type="term" value="C:mitochondrion"/>
    <property type="evidence" value="ECO:0007669"/>
    <property type="project" value="TreeGrafter"/>
</dbReference>
<dbReference type="AlphaFoldDB" id="A0AAD5LFR1"/>
<keyword evidence="2" id="KW-1133">Transmembrane helix</keyword>
<dbReference type="GO" id="GO:0005783">
    <property type="term" value="C:endoplasmic reticulum"/>
    <property type="evidence" value="ECO:0007669"/>
    <property type="project" value="InterPro"/>
</dbReference>
<dbReference type="EMBL" id="JAKCXM010000184">
    <property type="protein sequence ID" value="KAJ0399387.1"/>
    <property type="molecule type" value="Genomic_DNA"/>
</dbReference>
<dbReference type="SUPFAM" id="SSF48403">
    <property type="entry name" value="Ankyrin repeat"/>
    <property type="match status" value="1"/>
</dbReference>
<reference evidence="4" key="1">
    <citation type="submission" date="2021-12" db="EMBL/GenBank/DDBJ databases">
        <title>Prjna785345.</title>
        <authorList>
            <person name="Rujirawat T."/>
            <person name="Krajaejun T."/>
        </authorList>
    </citation>
    <scope>NUCLEOTIDE SEQUENCE</scope>
    <source>
        <strain evidence="4">Pi057C3</strain>
    </source>
</reference>
<dbReference type="Pfam" id="PF10032">
    <property type="entry name" value="Pho88"/>
    <property type="match status" value="1"/>
</dbReference>
<organism evidence="4 5">
    <name type="scientific">Pythium insidiosum</name>
    <name type="common">Pythiosis disease agent</name>
    <dbReference type="NCBI Taxonomy" id="114742"/>
    <lineage>
        <taxon>Eukaryota</taxon>
        <taxon>Sar</taxon>
        <taxon>Stramenopiles</taxon>
        <taxon>Oomycota</taxon>
        <taxon>Peronosporomycetes</taxon>
        <taxon>Pythiales</taxon>
        <taxon>Pythiaceae</taxon>
        <taxon>Pythium</taxon>
    </lineage>
</organism>
<feature type="transmembrane region" description="Helical" evidence="2">
    <location>
        <begin position="35"/>
        <end position="52"/>
    </location>
</feature>
<protein>
    <submittedName>
        <fullName evidence="4">Uncharacterized protein</fullName>
    </submittedName>
</protein>
<dbReference type="InterPro" id="IPR002110">
    <property type="entry name" value="Ankyrin_rpt"/>
</dbReference>
<comment type="caution">
    <text evidence="4">The sequence shown here is derived from an EMBL/GenBank/DDBJ whole genome shotgun (WGS) entry which is preliminary data.</text>
</comment>
<dbReference type="InterPro" id="IPR036770">
    <property type="entry name" value="Ankyrin_rpt-contain_sf"/>
</dbReference>
<keyword evidence="5" id="KW-1185">Reference proteome</keyword>
<feature type="signal peptide" evidence="3">
    <location>
        <begin position="1"/>
        <end position="25"/>
    </location>
</feature>
<name>A0AAD5LFR1_PYTIN</name>
<dbReference type="Pfam" id="PF12796">
    <property type="entry name" value="Ank_2"/>
    <property type="match status" value="1"/>
</dbReference>
<keyword evidence="3" id="KW-0732">Signal</keyword>
<evidence type="ECO:0000313" key="5">
    <source>
        <dbReference type="Proteomes" id="UP001209570"/>
    </source>
</evidence>